<dbReference type="PANTHER" id="PTHR48090:SF7">
    <property type="entry name" value="RFBJ PROTEIN"/>
    <property type="match status" value="1"/>
</dbReference>
<accession>A0AB37UIF0</accession>
<dbReference type="Proteomes" id="UP000282574">
    <property type="component" value="Unassembled WGS sequence"/>
</dbReference>
<dbReference type="InterPro" id="IPR050256">
    <property type="entry name" value="Glycosyltransferase_2"/>
</dbReference>
<dbReference type="InterPro" id="IPR001173">
    <property type="entry name" value="Glyco_trans_2-like"/>
</dbReference>
<feature type="transmembrane region" description="Helical" evidence="1">
    <location>
        <begin position="271"/>
        <end position="295"/>
    </location>
</feature>
<dbReference type="Pfam" id="PF00535">
    <property type="entry name" value="Glycos_transf_2"/>
    <property type="match status" value="1"/>
</dbReference>
<feature type="transmembrane region" description="Helical" evidence="1">
    <location>
        <begin position="235"/>
        <end position="259"/>
    </location>
</feature>
<gene>
    <name evidence="3" type="ORF">DSM107010_35560</name>
</gene>
<sequence>MTKLIIQIPCYNEAETLGTTLSALPREIPGISCVEWLVIDDGSTDKTLAVAKEFGVDRIVRLNHNQGLAKAFMAGIEACLIAGADIIVNTDADNQYCADDIPKLIAPILLGRAEIVIGTRPIYKIKHFSPTKKVLQKLGSWVVRLASNTDIPDAPSGFRAISREAAMQLNVFNEYTYTLETIIQAGQKGIPITAVPIRTNKYLRPSRLVKNIPTYIQRSLFTILRIFMTYQPLKFFTILGSIPFSLGTLLGIRWLIFFLDGTTRTRIPSLILAAILIITGVQLWLFGLVADLLAVNRKVLEEIQLRLRRADIEGSREKES</sequence>
<keyword evidence="1" id="KW-1133">Transmembrane helix</keyword>
<keyword evidence="3" id="KW-0808">Transferase</keyword>
<organism evidence="3 4">
    <name type="scientific">Chroococcidiopsis cubana SAG 39.79</name>
    <dbReference type="NCBI Taxonomy" id="388085"/>
    <lineage>
        <taxon>Bacteria</taxon>
        <taxon>Bacillati</taxon>
        <taxon>Cyanobacteriota</taxon>
        <taxon>Cyanophyceae</taxon>
        <taxon>Chroococcidiopsidales</taxon>
        <taxon>Chroococcidiopsidaceae</taxon>
        <taxon>Chroococcidiopsis</taxon>
    </lineage>
</organism>
<dbReference type="AlphaFoldDB" id="A0AB37UIF0"/>
<keyword evidence="4" id="KW-1185">Reference proteome</keyword>
<evidence type="ECO:0000313" key="4">
    <source>
        <dbReference type="Proteomes" id="UP000282574"/>
    </source>
</evidence>
<dbReference type="InterPro" id="IPR029044">
    <property type="entry name" value="Nucleotide-diphossugar_trans"/>
</dbReference>
<evidence type="ECO:0000259" key="2">
    <source>
        <dbReference type="Pfam" id="PF00535"/>
    </source>
</evidence>
<keyword evidence="1" id="KW-0472">Membrane</keyword>
<dbReference type="SUPFAM" id="SSF53448">
    <property type="entry name" value="Nucleotide-diphospho-sugar transferases"/>
    <property type="match status" value="1"/>
</dbReference>
<comment type="caution">
    <text evidence="3">The sequence shown here is derived from an EMBL/GenBank/DDBJ whole genome shotgun (WGS) entry which is preliminary data.</text>
</comment>
<dbReference type="CDD" id="cd04179">
    <property type="entry name" value="DPM_DPG-synthase_like"/>
    <property type="match status" value="1"/>
</dbReference>
<proteinExistence type="predicted"/>
<dbReference type="Gene3D" id="3.90.550.10">
    <property type="entry name" value="Spore Coat Polysaccharide Biosynthesis Protein SpsA, Chain A"/>
    <property type="match status" value="1"/>
</dbReference>
<dbReference type="RefSeq" id="WP_106168204.1">
    <property type="nucleotide sequence ID" value="NZ_RSCK01000030.1"/>
</dbReference>
<feature type="domain" description="Glycosyltransferase 2-like" evidence="2">
    <location>
        <begin position="8"/>
        <end position="167"/>
    </location>
</feature>
<dbReference type="EMBL" id="RSCK01000030">
    <property type="protein sequence ID" value="RUT11162.1"/>
    <property type="molecule type" value="Genomic_DNA"/>
</dbReference>
<name>A0AB37UIF0_9CYAN</name>
<evidence type="ECO:0000313" key="3">
    <source>
        <dbReference type="EMBL" id="RUT11162.1"/>
    </source>
</evidence>
<keyword evidence="1" id="KW-0812">Transmembrane</keyword>
<evidence type="ECO:0000256" key="1">
    <source>
        <dbReference type="SAM" id="Phobius"/>
    </source>
</evidence>
<dbReference type="PANTHER" id="PTHR48090">
    <property type="entry name" value="UNDECAPRENYL-PHOSPHATE 4-DEOXY-4-FORMAMIDO-L-ARABINOSE TRANSFERASE-RELATED"/>
    <property type="match status" value="1"/>
</dbReference>
<dbReference type="GO" id="GO:0016740">
    <property type="term" value="F:transferase activity"/>
    <property type="evidence" value="ECO:0007669"/>
    <property type="project" value="UniProtKB-KW"/>
</dbReference>
<protein>
    <submittedName>
        <fullName evidence="3">Glycosyl transferase</fullName>
    </submittedName>
</protein>
<reference evidence="3 4" key="1">
    <citation type="journal article" date="2019" name="Genome Biol. Evol.">
        <title>Day and night: Metabolic profiles and evolutionary relationships of six axenic non-marine cyanobacteria.</title>
        <authorList>
            <person name="Will S.E."/>
            <person name="Henke P."/>
            <person name="Boedeker C."/>
            <person name="Huang S."/>
            <person name="Brinkmann H."/>
            <person name="Rohde M."/>
            <person name="Jarek M."/>
            <person name="Friedl T."/>
            <person name="Seufert S."/>
            <person name="Schumacher M."/>
            <person name="Overmann J."/>
            <person name="Neumann-Schaal M."/>
            <person name="Petersen J."/>
        </authorList>
    </citation>
    <scope>NUCLEOTIDE SEQUENCE [LARGE SCALE GENOMIC DNA]</scope>
    <source>
        <strain evidence="3 4">SAG 39.79</strain>
    </source>
</reference>